<organism evidence="5 6">
    <name type="scientific">Polycladomyces subterraneus</name>
    <dbReference type="NCBI Taxonomy" id="1016997"/>
    <lineage>
        <taxon>Bacteria</taxon>
        <taxon>Bacillati</taxon>
        <taxon>Bacillota</taxon>
        <taxon>Bacilli</taxon>
        <taxon>Bacillales</taxon>
        <taxon>Thermoactinomycetaceae</taxon>
        <taxon>Polycladomyces</taxon>
    </lineage>
</organism>
<name>A0ABT8INY9_9BACL</name>
<evidence type="ECO:0000313" key="6">
    <source>
        <dbReference type="Proteomes" id="UP001174196"/>
    </source>
</evidence>
<dbReference type="Pfam" id="PF00589">
    <property type="entry name" value="Phage_integrase"/>
    <property type="match status" value="1"/>
</dbReference>
<dbReference type="PROSITE" id="PS51898">
    <property type="entry name" value="TYR_RECOMBINASE"/>
    <property type="match status" value="1"/>
</dbReference>
<comment type="similarity">
    <text evidence="1">Belongs to the 'phage' integrase family.</text>
</comment>
<dbReference type="InterPro" id="IPR002104">
    <property type="entry name" value="Integrase_catalytic"/>
</dbReference>
<dbReference type="PANTHER" id="PTHR30349:SF41">
    <property type="entry name" value="INTEGRASE_RECOMBINASE PROTEIN MJ0367-RELATED"/>
    <property type="match status" value="1"/>
</dbReference>
<sequence length="139" mass="16221">MAAVQQHGSRDQTIILMMLHTGLRTMEVCNLKPRDVTIGKRSGTLVVRSGKRNKQREVPLNATIREALTVYFETLPADTEYLFSSKKTGQRLTERALRYLIQKYIRLAQIMGHDSLDTTMIYIQATREDLRLRWRKLRE</sequence>
<dbReference type="SUPFAM" id="SSF56349">
    <property type="entry name" value="DNA breaking-rejoining enzymes"/>
    <property type="match status" value="1"/>
</dbReference>
<keyword evidence="6" id="KW-1185">Reference proteome</keyword>
<dbReference type="RefSeq" id="WP_301239219.1">
    <property type="nucleotide sequence ID" value="NZ_JANRHH010000040.1"/>
</dbReference>
<comment type="caution">
    <text evidence="5">The sequence shown here is derived from an EMBL/GenBank/DDBJ whole genome shotgun (WGS) entry which is preliminary data.</text>
</comment>
<reference evidence="5" key="1">
    <citation type="submission" date="2022-08" db="EMBL/GenBank/DDBJ databases">
        <title>Polycladomyces zharkentsis sp. nov., a novel thermophilic CMC and starch-degrading bacterium isolated from a geothermal spring in Kazakhstan.</title>
        <authorList>
            <person name="Mashzhan A."/>
            <person name="Kistaubaeva A."/>
            <person name="Javier-Lopez R."/>
            <person name="Birkeland N.-K."/>
        </authorList>
    </citation>
    <scope>NUCLEOTIDE SEQUENCE</scope>
    <source>
        <strain evidence="5">KSR 13</strain>
    </source>
</reference>
<dbReference type="InterPro" id="IPR011010">
    <property type="entry name" value="DNA_brk_join_enz"/>
</dbReference>
<dbReference type="PANTHER" id="PTHR30349">
    <property type="entry name" value="PHAGE INTEGRASE-RELATED"/>
    <property type="match status" value="1"/>
</dbReference>
<evidence type="ECO:0000256" key="2">
    <source>
        <dbReference type="ARBA" id="ARBA00023125"/>
    </source>
</evidence>
<keyword evidence="3" id="KW-0233">DNA recombination</keyword>
<proteinExistence type="inferred from homology"/>
<evidence type="ECO:0000256" key="1">
    <source>
        <dbReference type="ARBA" id="ARBA00008857"/>
    </source>
</evidence>
<evidence type="ECO:0000313" key="5">
    <source>
        <dbReference type="EMBL" id="MDN4594498.1"/>
    </source>
</evidence>
<evidence type="ECO:0000256" key="3">
    <source>
        <dbReference type="ARBA" id="ARBA00023172"/>
    </source>
</evidence>
<gene>
    <name evidence="5" type="ORF">NWF35_11405</name>
</gene>
<dbReference type="Proteomes" id="UP001174196">
    <property type="component" value="Unassembled WGS sequence"/>
</dbReference>
<evidence type="ECO:0000259" key="4">
    <source>
        <dbReference type="PROSITE" id="PS51898"/>
    </source>
</evidence>
<feature type="domain" description="Tyr recombinase" evidence="4">
    <location>
        <begin position="1"/>
        <end position="139"/>
    </location>
</feature>
<accession>A0ABT8INY9</accession>
<dbReference type="Gene3D" id="1.10.443.10">
    <property type="entry name" value="Intergrase catalytic core"/>
    <property type="match status" value="1"/>
</dbReference>
<dbReference type="InterPro" id="IPR013762">
    <property type="entry name" value="Integrase-like_cat_sf"/>
</dbReference>
<dbReference type="InterPro" id="IPR050090">
    <property type="entry name" value="Tyrosine_recombinase_XerCD"/>
</dbReference>
<protein>
    <submittedName>
        <fullName evidence="5">Tyrosine-type recombinase/integrase</fullName>
    </submittedName>
</protein>
<dbReference type="EMBL" id="JANRHH010000040">
    <property type="protein sequence ID" value="MDN4594498.1"/>
    <property type="molecule type" value="Genomic_DNA"/>
</dbReference>
<keyword evidence="2" id="KW-0238">DNA-binding</keyword>